<evidence type="ECO:0000256" key="1">
    <source>
        <dbReference type="ARBA" id="ARBA00004196"/>
    </source>
</evidence>
<accession>A0ABW1IP51</accession>
<comment type="subcellular location">
    <subcellularLocation>
        <location evidence="1">Cell envelope</location>
    </subcellularLocation>
</comment>
<organism evidence="6 7">
    <name type="scientific">Marinicrinis lubricantis</name>
    <dbReference type="NCBI Taxonomy" id="2086470"/>
    <lineage>
        <taxon>Bacteria</taxon>
        <taxon>Bacillati</taxon>
        <taxon>Bacillota</taxon>
        <taxon>Bacilli</taxon>
        <taxon>Bacillales</taxon>
        <taxon>Paenibacillaceae</taxon>
    </lineage>
</organism>
<feature type="signal peptide" evidence="5">
    <location>
        <begin position="1"/>
        <end position="23"/>
    </location>
</feature>
<dbReference type="Pfam" id="PF01547">
    <property type="entry name" value="SBP_bac_1"/>
    <property type="match status" value="1"/>
</dbReference>
<comment type="similarity">
    <text evidence="2">Belongs to the bacterial solute-binding protein 1 family.</text>
</comment>
<dbReference type="Proteomes" id="UP001596250">
    <property type="component" value="Unassembled WGS sequence"/>
</dbReference>
<keyword evidence="3" id="KW-0813">Transport</keyword>
<keyword evidence="4 5" id="KW-0732">Signal</keyword>
<dbReference type="InterPro" id="IPR050490">
    <property type="entry name" value="Bact_solute-bd_prot1"/>
</dbReference>
<comment type="caution">
    <text evidence="6">The sequence shown here is derived from an EMBL/GenBank/DDBJ whole genome shotgun (WGS) entry which is preliminary data.</text>
</comment>
<evidence type="ECO:0000256" key="2">
    <source>
        <dbReference type="ARBA" id="ARBA00008520"/>
    </source>
</evidence>
<dbReference type="SUPFAM" id="SSF53850">
    <property type="entry name" value="Periplasmic binding protein-like II"/>
    <property type="match status" value="1"/>
</dbReference>
<evidence type="ECO:0000256" key="4">
    <source>
        <dbReference type="ARBA" id="ARBA00022729"/>
    </source>
</evidence>
<dbReference type="RefSeq" id="WP_379894156.1">
    <property type="nucleotide sequence ID" value="NZ_CBCSCT010000069.1"/>
</dbReference>
<evidence type="ECO:0000256" key="3">
    <source>
        <dbReference type="ARBA" id="ARBA00022448"/>
    </source>
</evidence>
<name>A0ABW1IP51_9BACL</name>
<evidence type="ECO:0000256" key="5">
    <source>
        <dbReference type="SAM" id="SignalP"/>
    </source>
</evidence>
<feature type="chain" id="PRO_5047461526" evidence="5">
    <location>
        <begin position="24"/>
        <end position="268"/>
    </location>
</feature>
<reference evidence="7" key="1">
    <citation type="journal article" date="2019" name="Int. J. Syst. Evol. Microbiol.">
        <title>The Global Catalogue of Microorganisms (GCM) 10K type strain sequencing project: providing services to taxonomists for standard genome sequencing and annotation.</title>
        <authorList>
            <consortium name="The Broad Institute Genomics Platform"/>
            <consortium name="The Broad Institute Genome Sequencing Center for Infectious Disease"/>
            <person name="Wu L."/>
            <person name="Ma J."/>
        </authorList>
    </citation>
    <scope>NUCLEOTIDE SEQUENCE [LARGE SCALE GENOMIC DNA]</scope>
    <source>
        <strain evidence="7">CCM 8749</strain>
    </source>
</reference>
<proteinExistence type="inferred from homology"/>
<dbReference type="PANTHER" id="PTHR43649:SF31">
    <property type="entry name" value="SN-GLYCEROL-3-PHOSPHATE-BINDING PERIPLASMIC PROTEIN UGPB"/>
    <property type="match status" value="1"/>
</dbReference>
<gene>
    <name evidence="6" type="ORF">ACFPXP_10490</name>
</gene>
<dbReference type="Gene3D" id="3.40.190.10">
    <property type="entry name" value="Periplasmic binding protein-like II"/>
    <property type="match status" value="1"/>
</dbReference>
<evidence type="ECO:0000313" key="6">
    <source>
        <dbReference type="EMBL" id="MFC5986845.1"/>
    </source>
</evidence>
<dbReference type="EMBL" id="JBHSQV010000137">
    <property type="protein sequence ID" value="MFC5986845.1"/>
    <property type="molecule type" value="Genomic_DNA"/>
</dbReference>
<keyword evidence="7" id="KW-1185">Reference proteome</keyword>
<protein>
    <submittedName>
        <fullName evidence="6">ABC transporter substrate-binding protein</fullName>
    </submittedName>
</protein>
<sequence>MKLKWAMSVFLSFSIGMTGCTFGGNDAQVFDSEEIMTLKVMYYDEQSFFREYGNLFNMKYPNVNIEVISTQPVYSHKGTDPKEALVELIETEKPDVIYSSGDYFEMLAGKGMLRELDPLIERDEYAMETYHQGVLDYIRETGDGRIYGLSPGFYVEAVYYNTDLFDTYGVKYPHDGMTWEELFQLAQRFGSVGSNAEQVYGLYLEQFQYNGFISLVTQMGWTEKLSMLDADAKKVTINTPAWKRIHESALQLSILQKPEPLLQKDFQR</sequence>
<dbReference type="InterPro" id="IPR006059">
    <property type="entry name" value="SBP"/>
</dbReference>
<evidence type="ECO:0000313" key="7">
    <source>
        <dbReference type="Proteomes" id="UP001596250"/>
    </source>
</evidence>
<dbReference type="PROSITE" id="PS51257">
    <property type="entry name" value="PROKAR_LIPOPROTEIN"/>
    <property type="match status" value="1"/>
</dbReference>
<dbReference type="PANTHER" id="PTHR43649">
    <property type="entry name" value="ARABINOSE-BINDING PROTEIN-RELATED"/>
    <property type="match status" value="1"/>
</dbReference>